<proteinExistence type="inferred from homology"/>
<protein>
    <submittedName>
        <fullName evidence="6">40S ribosomal protein S5</fullName>
    </submittedName>
</protein>
<dbReference type="InterPro" id="IPR000235">
    <property type="entry name" value="Ribosomal_uS7"/>
</dbReference>
<comment type="similarity">
    <text evidence="1 4">Belongs to the universal ribosomal protein uS7 family.</text>
</comment>
<evidence type="ECO:0000256" key="3">
    <source>
        <dbReference type="ARBA" id="ARBA00023274"/>
    </source>
</evidence>
<keyword evidence="3 4" id="KW-0687">Ribonucleoprotein</keyword>
<dbReference type="Proteomes" id="UP001149090">
    <property type="component" value="Unassembled WGS sequence"/>
</dbReference>
<evidence type="ECO:0000259" key="5">
    <source>
        <dbReference type="Pfam" id="PF00177"/>
    </source>
</evidence>
<dbReference type="InterPro" id="IPR005716">
    <property type="entry name" value="Ribosomal_uS7_euk/arc"/>
</dbReference>
<evidence type="ECO:0000313" key="6">
    <source>
        <dbReference type="EMBL" id="KAJ5070982.1"/>
    </source>
</evidence>
<dbReference type="PIRSF" id="PIRSF002122">
    <property type="entry name" value="RPS7p_RPS7a_RPS5e_RPS7o"/>
    <property type="match status" value="1"/>
</dbReference>
<keyword evidence="2 4" id="KW-0689">Ribosomal protein</keyword>
<gene>
    <name evidence="6" type="ORF">M0811_01964</name>
</gene>
<dbReference type="Pfam" id="PF00177">
    <property type="entry name" value="Ribosomal_S7"/>
    <property type="match status" value="1"/>
</dbReference>
<dbReference type="OMA" id="KMNIVER"/>
<dbReference type="InterPro" id="IPR023798">
    <property type="entry name" value="Ribosomal_uS7_dom"/>
</dbReference>
<organism evidence="6 7">
    <name type="scientific">Anaeramoeba ignava</name>
    <name type="common">Anaerobic marine amoeba</name>
    <dbReference type="NCBI Taxonomy" id="1746090"/>
    <lineage>
        <taxon>Eukaryota</taxon>
        <taxon>Metamonada</taxon>
        <taxon>Anaeramoebidae</taxon>
        <taxon>Anaeramoeba</taxon>
    </lineage>
</organism>
<dbReference type="FunFam" id="1.10.455.10:FF:000002">
    <property type="entry name" value="40S ribosomal protein S5"/>
    <property type="match status" value="1"/>
</dbReference>
<evidence type="ECO:0000256" key="1">
    <source>
        <dbReference type="ARBA" id="ARBA00007151"/>
    </source>
</evidence>
<keyword evidence="7" id="KW-1185">Reference proteome</keyword>
<evidence type="ECO:0000256" key="4">
    <source>
        <dbReference type="RuleBase" id="RU003619"/>
    </source>
</evidence>
<dbReference type="Gene3D" id="1.10.455.10">
    <property type="entry name" value="Ribosomal protein S7 domain"/>
    <property type="match status" value="1"/>
</dbReference>
<accession>A0A9Q0LDP8</accession>
<evidence type="ECO:0000313" key="7">
    <source>
        <dbReference type="Proteomes" id="UP001149090"/>
    </source>
</evidence>
<sequence>MENQEQTEIIEEKPEKVINSATEIKLFGKWSFEGIKVKDQSLEDQIAVRGQDARFLPHSAGRWNRKRFRKIQCPIVERLTNSLMMHGRNNGKKLLAVRIVKHCFEIIYLVTGENPIQVAVNAIANAGPREDTTRVGKGGVARRQSVDVSPLRRVNMAIGFITSGARTSAFRNTKTIAECLADEIILAAQGSLNSSSMKKKNEIERVARSNR</sequence>
<dbReference type="NCBIfam" id="NF003106">
    <property type="entry name" value="PRK04027.1"/>
    <property type="match status" value="1"/>
</dbReference>
<feature type="domain" description="Small ribosomal subunit protein uS7" evidence="5">
    <location>
        <begin position="54"/>
        <end position="211"/>
    </location>
</feature>
<name>A0A9Q0LDP8_ANAIG</name>
<dbReference type="EMBL" id="JAPDFW010000092">
    <property type="protein sequence ID" value="KAJ5070982.1"/>
    <property type="molecule type" value="Genomic_DNA"/>
</dbReference>
<dbReference type="InterPro" id="IPR036823">
    <property type="entry name" value="Ribosomal_uS7_dom_sf"/>
</dbReference>
<reference evidence="6" key="1">
    <citation type="submission" date="2022-10" db="EMBL/GenBank/DDBJ databases">
        <title>Novel sulphate-reducing endosymbionts in the free-living metamonad Anaeramoeba.</title>
        <authorList>
            <person name="Jerlstrom-Hultqvist J."/>
            <person name="Cepicka I."/>
            <person name="Gallot-Lavallee L."/>
            <person name="Salas-Leiva D."/>
            <person name="Curtis B.A."/>
            <person name="Zahonova K."/>
            <person name="Pipaliya S."/>
            <person name="Dacks J."/>
            <person name="Roger A.J."/>
        </authorList>
    </citation>
    <scope>NUCLEOTIDE SEQUENCE</scope>
    <source>
        <strain evidence="6">BMAN</strain>
    </source>
</reference>
<dbReference type="AlphaFoldDB" id="A0A9Q0LDP8"/>
<dbReference type="SUPFAM" id="SSF47973">
    <property type="entry name" value="Ribosomal protein S7"/>
    <property type="match status" value="1"/>
</dbReference>
<dbReference type="GO" id="GO:0015935">
    <property type="term" value="C:small ribosomal subunit"/>
    <property type="evidence" value="ECO:0007669"/>
    <property type="project" value="InterPro"/>
</dbReference>
<dbReference type="NCBIfam" id="TIGR01028">
    <property type="entry name" value="uS7_euk_arch"/>
    <property type="match status" value="1"/>
</dbReference>
<dbReference type="GO" id="GO:0003735">
    <property type="term" value="F:structural constituent of ribosome"/>
    <property type="evidence" value="ECO:0007669"/>
    <property type="project" value="InterPro"/>
</dbReference>
<dbReference type="CDD" id="cd14867">
    <property type="entry name" value="uS7_Eukaryote"/>
    <property type="match status" value="1"/>
</dbReference>
<comment type="caution">
    <text evidence="6">The sequence shown here is derived from an EMBL/GenBank/DDBJ whole genome shotgun (WGS) entry which is preliminary data.</text>
</comment>
<dbReference type="GO" id="GO:0003723">
    <property type="term" value="F:RNA binding"/>
    <property type="evidence" value="ECO:0007669"/>
    <property type="project" value="InterPro"/>
</dbReference>
<evidence type="ECO:0000256" key="2">
    <source>
        <dbReference type="ARBA" id="ARBA00022980"/>
    </source>
</evidence>
<dbReference type="PROSITE" id="PS00052">
    <property type="entry name" value="RIBOSOMAL_S7"/>
    <property type="match status" value="1"/>
</dbReference>
<dbReference type="InterPro" id="IPR020606">
    <property type="entry name" value="Ribosomal_uS7_CS"/>
</dbReference>
<dbReference type="PANTHER" id="PTHR11205">
    <property type="entry name" value="RIBOSOMAL PROTEIN S7"/>
    <property type="match status" value="1"/>
</dbReference>
<dbReference type="OrthoDB" id="10264639at2759"/>
<dbReference type="GO" id="GO:0006412">
    <property type="term" value="P:translation"/>
    <property type="evidence" value="ECO:0007669"/>
    <property type="project" value="InterPro"/>
</dbReference>